<evidence type="ECO:0000313" key="1">
    <source>
        <dbReference type="EMBL" id="CAE7694224.1"/>
    </source>
</evidence>
<proteinExistence type="predicted"/>
<evidence type="ECO:0000313" key="2">
    <source>
        <dbReference type="Proteomes" id="UP000601435"/>
    </source>
</evidence>
<sequence>LSRELHRSSMRFGFFWRRVQTGISGRQVAELLWISHCLRTTGAHTVECWIFCKIEPP</sequence>
<dbReference type="AlphaFoldDB" id="A0A812WS74"/>
<protein>
    <submittedName>
        <fullName evidence="1">Uncharacterized protein</fullName>
    </submittedName>
</protein>
<accession>A0A812WS74</accession>
<dbReference type="EMBL" id="CAJNJA010034524">
    <property type="protein sequence ID" value="CAE7694224.1"/>
    <property type="molecule type" value="Genomic_DNA"/>
</dbReference>
<gene>
    <name evidence="1" type="ORF">SNEC2469_LOCUS20001</name>
</gene>
<keyword evidence="2" id="KW-1185">Reference proteome</keyword>
<feature type="non-terminal residue" evidence="1">
    <location>
        <position position="57"/>
    </location>
</feature>
<organism evidence="1 2">
    <name type="scientific">Symbiodinium necroappetens</name>
    <dbReference type="NCBI Taxonomy" id="1628268"/>
    <lineage>
        <taxon>Eukaryota</taxon>
        <taxon>Sar</taxon>
        <taxon>Alveolata</taxon>
        <taxon>Dinophyceae</taxon>
        <taxon>Suessiales</taxon>
        <taxon>Symbiodiniaceae</taxon>
        <taxon>Symbiodinium</taxon>
    </lineage>
</organism>
<name>A0A812WS74_9DINO</name>
<comment type="caution">
    <text evidence="1">The sequence shown here is derived from an EMBL/GenBank/DDBJ whole genome shotgun (WGS) entry which is preliminary data.</text>
</comment>
<reference evidence="1" key="1">
    <citation type="submission" date="2021-02" db="EMBL/GenBank/DDBJ databases">
        <authorList>
            <person name="Dougan E. K."/>
            <person name="Rhodes N."/>
            <person name="Thang M."/>
            <person name="Chan C."/>
        </authorList>
    </citation>
    <scope>NUCLEOTIDE SEQUENCE</scope>
</reference>
<dbReference type="Proteomes" id="UP000601435">
    <property type="component" value="Unassembled WGS sequence"/>
</dbReference>